<name>A0A250DSF7_9BURK</name>
<evidence type="ECO:0000256" key="1">
    <source>
        <dbReference type="ARBA" id="ARBA00006479"/>
    </source>
</evidence>
<dbReference type="Pfam" id="PF13412">
    <property type="entry name" value="HTH_24"/>
    <property type="match status" value="1"/>
</dbReference>
<reference evidence="3 4" key="1">
    <citation type="submission" date="2017-09" db="EMBL/GenBank/DDBJ databases">
        <title>The diverse metabolic capabilities of V. boronicumulans make it an excellent choice for continued studies on novel biodegradation.</title>
        <authorList>
            <person name="Sun S."/>
        </authorList>
    </citation>
    <scope>NUCLEOTIDE SEQUENCE [LARGE SCALE GENOMIC DNA]</scope>
    <source>
        <strain evidence="3 4">J1</strain>
    </source>
</reference>
<dbReference type="SUPFAM" id="SSF53067">
    <property type="entry name" value="Actin-like ATPase domain"/>
    <property type="match status" value="1"/>
</dbReference>
<dbReference type="PROSITE" id="PS50943">
    <property type="entry name" value="HTH_CROC1"/>
    <property type="match status" value="1"/>
</dbReference>
<dbReference type="Gene3D" id="3.30.420.40">
    <property type="match status" value="3"/>
</dbReference>
<accession>A0A250DSF7</accession>
<comment type="similarity">
    <text evidence="1">Belongs to the ROK (NagC/XylR) family.</text>
</comment>
<dbReference type="InterPro" id="IPR036388">
    <property type="entry name" value="WH-like_DNA-bd_sf"/>
</dbReference>
<dbReference type="Gene3D" id="1.10.10.10">
    <property type="entry name" value="Winged helix-like DNA-binding domain superfamily/Winged helix DNA-binding domain"/>
    <property type="match status" value="1"/>
</dbReference>
<sequence>MKTIGDQQLLKRLNRSVLLRLLRAQPGLSRARLASESGLTKSTVSLLVRELLDEGWLSESGAAVADGLGRPSTPLRINVGVRALMGVEIAVETLRLVCVSLQGEVLHAQAEPLDDGEPARVCAQVARMAAAAHAQLDERGLRLSSIGVCVPGAVDDCTGVVRFAPNLGWRNVNLLPALEKALAAAGLPGVTVQLQNDADAAALGEYEFAAGEGEDPLIFVNSDVGVGAGVVLNDRLFTGAQGMAGEIGHTILQLDGPLCSCGRRGCAEAFFGSRVLAREGADMARAAAFFGVLLQNLWVTFNPRAIVLGGKVCAEHPEFAQAAFEGVKGHAERAGMPAPELRTARYEALAPAVGAAALALHEYLRPLQPDARTRRARAAQGLATAARAQSLV</sequence>
<keyword evidence="3" id="KW-0808">Transferase</keyword>
<dbReference type="GO" id="GO:0016301">
    <property type="term" value="F:kinase activity"/>
    <property type="evidence" value="ECO:0007669"/>
    <property type="project" value="UniProtKB-KW"/>
</dbReference>
<dbReference type="InterPro" id="IPR001387">
    <property type="entry name" value="Cro/C1-type_HTH"/>
</dbReference>
<dbReference type="InterPro" id="IPR043129">
    <property type="entry name" value="ATPase_NBD"/>
</dbReference>
<dbReference type="SUPFAM" id="SSF46785">
    <property type="entry name" value="Winged helix' DNA-binding domain"/>
    <property type="match status" value="1"/>
</dbReference>
<dbReference type="PANTHER" id="PTHR18964:SF149">
    <property type="entry name" value="BIFUNCTIONAL UDP-N-ACETYLGLUCOSAMINE 2-EPIMERASE_N-ACETYLMANNOSAMINE KINASE"/>
    <property type="match status" value="1"/>
</dbReference>
<dbReference type="PANTHER" id="PTHR18964">
    <property type="entry name" value="ROK (REPRESSOR, ORF, KINASE) FAMILY"/>
    <property type="match status" value="1"/>
</dbReference>
<evidence type="ECO:0000313" key="4">
    <source>
        <dbReference type="Proteomes" id="UP000217154"/>
    </source>
</evidence>
<dbReference type="Pfam" id="PF00480">
    <property type="entry name" value="ROK"/>
    <property type="match status" value="1"/>
</dbReference>
<evidence type="ECO:0000259" key="2">
    <source>
        <dbReference type="PROSITE" id="PS50943"/>
    </source>
</evidence>
<dbReference type="EMBL" id="CP023284">
    <property type="protein sequence ID" value="ATA57182.1"/>
    <property type="molecule type" value="Genomic_DNA"/>
</dbReference>
<dbReference type="KEGG" id="vbo:CKY39_31125"/>
<protein>
    <submittedName>
        <fullName evidence="3">Sugar kinase</fullName>
    </submittedName>
</protein>
<organism evidence="3 4">
    <name type="scientific">Variovorax boronicumulans</name>
    <dbReference type="NCBI Taxonomy" id="436515"/>
    <lineage>
        <taxon>Bacteria</taxon>
        <taxon>Pseudomonadati</taxon>
        <taxon>Pseudomonadota</taxon>
        <taxon>Betaproteobacteria</taxon>
        <taxon>Burkholderiales</taxon>
        <taxon>Comamonadaceae</taxon>
        <taxon>Variovorax</taxon>
    </lineage>
</organism>
<dbReference type="RefSeq" id="WP_095747144.1">
    <property type="nucleotide sequence ID" value="NZ_CP023284.1"/>
</dbReference>
<feature type="domain" description="HTH cro/C1-type" evidence="2">
    <location>
        <begin position="19"/>
        <end position="45"/>
    </location>
</feature>
<dbReference type="AlphaFoldDB" id="A0A250DSF7"/>
<dbReference type="InterPro" id="IPR000600">
    <property type="entry name" value="ROK"/>
</dbReference>
<dbReference type="Proteomes" id="UP000217154">
    <property type="component" value="Chromosome"/>
</dbReference>
<keyword evidence="3" id="KW-0418">Kinase</keyword>
<proteinExistence type="inferred from homology"/>
<evidence type="ECO:0000313" key="3">
    <source>
        <dbReference type="EMBL" id="ATA57182.1"/>
    </source>
</evidence>
<dbReference type="InterPro" id="IPR036390">
    <property type="entry name" value="WH_DNA-bd_sf"/>
</dbReference>
<gene>
    <name evidence="3" type="ORF">CKY39_31125</name>
</gene>